<dbReference type="SUPFAM" id="SSF54001">
    <property type="entry name" value="Cysteine proteinases"/>
    <property type="match status" value="1"/>
</dbReference>
<dbReference type="PANTHER" id="PTHR47053">
    <property type="entry name" value="MUREIN DD-ENDOPEPTIDASE MEPH-RELATED"/>
    <property type="match status" value="1"/>
</dbReference>
<keyword evidence="4" id="KW-0788">Thiol protease</keyword>
<evidence type="ECO:0000256" key="1">
    <source>
        <dbReference type="ARBA" id="ARBA00007074"/>
    </source>
</evidence>
<dbReference type="InterPro" id="IPR051202">
    <property type="entry name" value="Peptidase_C40"/>
</dbReference>
<keyword evidence="8" id="KW-1185">Reference proteome</keyword>
<evidence type="ECO:0000256" key="4">
    <source>
        <dbReference type="ARBA" id="ARBA00022807"/>
    </source>
</evidence>
<protein>
    <submittedName>
        <fullName evidence="7">C40 family peptidase</fullName>
    </submittedName>
</protein>
<dbReference type="Proteomes" id="UP000637632">
    <property type="component" value="Unassembled WGS sequence"/>
</dbReference>
<sequence>MLINVSRLKRNATLVLVAAALQLSVCHQAQASDNPFPESSTAFSKLQEIKQRASDLTMKAMDFMGIRYKRGGSTPENGLDCSGFVRLVFKDALGANLPRTAAEISRVGENIDQKDLQPGDLVFYNTLRRGFSHVGIYLGDNKFIHSPSAGGQVRIESMDIAYWKNRFNGARRINDNDTKQ</sequence>
<evidence type="ECO:0000259" key="6">
    <source>
        <dbReference type="PROSITE" id="PS51935"/>
    </source>
</evidence>
<comment type="caution">
    <text evidence="7">The sequence shown here is derived from an EMBL/GenBank/DDBJ whole genome shotgun (WGS) entry which is preliminary data.</text>
</comment>
<dbReference type="RefSeq" id="WP_186885452.1">
    <property type="nucleotide sequence ID" value="NZ_JACOFT010000002.1"/>
</dbReference>
<dbReference type="PROSITE" id="PS51935">
    <property type="entry name" value="NLPC_P60"/>
    <property type="match status" value="1"/>
</dbReference>
<organism evidence="7 8">
    <name type="scientific">Undibacterium aquatile</name>
    <dbReference type="NCBI Taxonomy" id="1537398"/>
    <lineage>
        <taxon>Bacteria</taxon>
        <taxon>Pseudomonadati</taxon>
        <taxon>Pseudomonadota</taxon>
        <taxon>Betaproteobacteria</taxon>
        <taxon>Burkholderiales</taxon>
        <taxon>Oxalobacteraceae</taxon>
        <taxon>Undibacterium</taxon>
    </lineage>
</organism>
<proteinExistence type="inferred from homology"/>
<keyword evidence="2" id="KW-0645">Protease</keyword>
<accession>A0ABR6XEW8</accession>
<dbReference type="Pfam" id="PF00877">
    <property type="entry name" value="NLPC_P60"/>
    <property type="match status" value="1"/>
</dbReference>
<feature type="chain" id="PRO_5046814405" evidence="5">
    <location>
        <begin position="32"/>
        <end position="180"/>
    </location>
</feature>
<dbReference type="Gene3D" id="3.90.1720.10">
    <property type="entry name" value="endopeptidase domain like (from Nostoc punctiforme)"/>
    <property type="match status" value="1"/>
</dbReference>
<gene>
    <name evidence="7" type="ORF">H8K26_05310</name>
</gene>
<feature type="domain" description="NlpC/P60" evidence="6">
    <location>
        <begin position="50"/>
        <end position="174"/>
    </location>
</feature>
<evidence type="ECO:0000313" key="7">
    <source>
        <dbReference type="EMBL" id="MBC3810854.1"/>
    </source>
</evidence>
<evidence type="ECO:0000313" key="8">
    <source>
        <dbReference type="Proteomes" id="UP000637632"/>
    </source>
</evidence>
<evidence type="ECO:0000256" key="2">
    <source>
        <dbReference type="ARBA" id="ARBA00022670"/>
    </source>
</evidence>
<comment type="similarity">
    <text evidence="1">Belongs to the peptidase C40 family.</text>
</comment>
<name>A0ABR6XEW8_9BURK</name>
<evidence type="ECO:0000256" key="5">
    <source>
        <dbReference type="SAM" id="SignalP"/>
    </source>
</evidence>
<evidence type="ECO:0000256" key="3">
    <source>
        <dbReference type="ARBA" id="ARBA00022801"/>
    </source>
</evidence>
<dbReference type="PANTHER" id="PTHR47053:SF1">
    <property type="entry name" value="MUREIN DD-ENDOPEPTIDASE MEPH-RELATED"/>
    <property type="match status" value="1"/>
</dbReference>
<reference evidence="7 8" key="1">
    <citation type="submission" date="2020-08" db="EMBL/GenBank/DDBJ databases">
        <title>Novel species isolated from subtropical streams in China.</title>
        <authorList>
            <person name="Lu H."/>
        </authorList>
    </citation>
    <scope>NUCLEOTIDE SEQUENCE [LARGE SCALE GENOMIC DNA]</scope>
    <source>
        <strain evidence="7 8">CCTCC AB 2015119</strain>
    </source>
</reference>
<dbReference type="InterPro" id="IPR000064">
    <property type="entry name" value="NLP_P60_dom"/>
</dbReference>
<keyword evidence="5" id="KW-0732">Signal</keyword>
<dbReference type="InterPro" id="IPR038765">
    <property type="entry name" value="Papain-like_cys_pep_sf"/>
</dbReference>
<keyword evidence="3" id="KW-0378">Hydrolase</keyword>
<feature type="signal peptide" evidence="5">
    <location>
        <begin position="1"/>
        <end position="31"/>
    </location>
</feature>
<dbReference type="EMBL" id="JACOFT010000002">
    <property type="protein sequence ID" value="MBC3810854.1"/>
    <property type="molecule type" value="Genomic_DNA"/>
</dbReference>